<sequence>MNRDAYEFVQGCNRCQQNGKVFDARGIDFIGPFPSSLRNQHILLALDYVSKWVKATSLPTNDTKFVVKFLRKNIFSKFGTFHALFETTLVKYSIKHRITTTYHLLDDVLWAYRTTYKIPLGMSPYKLVYGKNCHLLIKLEKNILSWQRKKDYSSCKNWKNSDWLTKIQSYTKREANSDMTLQ</sequence>
<evidence type="ECO:0000313" key="2">
    <source>
        <dbReference type="Proteomes" id="UP000325315"/>
    </source>
</evidence>
<gene>
    <name evidence="1" type="ORF">EPI10_031116</name>
</gene>
<dbReference type="OrthoDB" id="1001372at2759"/>
<dbReference type="Proteomes" id="UP000325315">
    <property type="component" value="Unassembled WGS sequence"/>
</dbReference>
<dbReference type="InterPro" id="IPR052160">
    <property type="entry name" value="Gypsy_RT_Integrase-like"/>
</dbReference>
<dbReference type="InterPro" id="IPR012337">
    <property type="entry name" value="RNaseH-like_sf"/>
</dbReference>
<dbReference type="EMBL" id="SMMG02000001">
    <property type="protein sequence ID" value="KAA3487278.1"/>
    <property type="molecule type" value="Genomic_DNA"/>
</dbReference>
<dbReference type="GO" id="GO:0003676">
    <property type="term" value="F:nucleic acid binding"/>
    <property type="evidence" value="ECO:0007669"/>
    <property type="project" value="InterPro"/>
</dbReference>
<protein>
    <submittedName>
        <fullName evidence="1">Pol polyprotein</fullName>
    </submittedName>
</protein>
<comment type="caution">
    <text evidence="1">The sequence shown here is derived from an EMBL/GenBank/DDBJ whole genome shotgun (WGS) entry which is preliminary data.</text>
</comment>
<keyword evidence="2" id="KW-1185">Reference proteome</keyword>
<dbReference type="SUPFAM" id="SSF53098">
    <property type="entry name" value="Ribonuclease H-like"/>
    <property type="match status" value="1"/>
</dbReference>
<evidence type="ECO:0000313" key="1">
    <source>
        <dbReference type="EMBL" id="KAA3487278.1"/>
    </source>
</evidence>
<accession>A0A5B6X0H6</accession>
<dbReference type="InterPro" id="IPR036397">
    <property type="entry name" value="RNaseH_sf"/>
</dbReference>
<proteinExistence type="predicted"/>
<dbReference type="AlphaFoldDB" id="A0A5B6X0H6"/>
<reference evidence="2" key="1">
    <citation type="journal article" date="2019" name="Plant Biotechnol. J.">
        <title>Genome sequencing of the Australian wild diploid species Gossypium australe highlights disease resistance and delayed gland morphogenesis.</title>
        <authorList>
            <person name="Cai Y."/>
            <person name="Cai X."/>
            <person name="Wang Q."/>
            <person name="Wang P."/>
            <person name="Zhang Y."/>
            <person name="Cai C."/>
            <person name="Xu Y."/>
            <person name="Wang K."/>
            <person name="Zhou Z."/>
            <person name="Wang C."/>
            <person name="Geng S."/>
            <person name="Li B."/>
            <person name="Dong Q."/>
            <person name="Hou Y."/>
            <person name="Wang H."/>
            <person name="Ai P."/>
            <person name="Liu Z."/>
            <person name="Yi F."/>
            <person name="Sun M."/>
            <person name="An G."/>
            <person name="Cheng J."/>
            <person name="Zhang Y."/>
            <person name="Shi Q."/>
            <person name="Xie Y."/>
            <person name="Shi X."/>
            <person name="Chang Y."/>
            <person name="Huang F."/>
            <person name="Chen Y."/>
            <person name="Hong S."/>
            <person name="Mi L."/>
            <person name="Sun Q."/>
            <person name="Zhang L."/>
            <person name="Zhou B."/>
            <person name="Peng R."/>
            <person name="Zhang X."/>
            <person name="Liu F."/>
        </authorList>
    </citation>
    <scope>NUCLEOTIDE SEQUENCE [LARGE SCALE GENOMIC DNA]</scope>
    <source>
        <strain evidence="2">cv. PA1801</strain>
    </source>
</reference>
<organism evidence="1 2">
    <name type="scientific">Gossypium australe</name>
    <dbReference type="NCBI Taxonomy" id="47621"/>
    <lineage>
        <taxon>Eukaryota</taxon>
        <taxon>Viridiplantae</taxon>
        <taxon>Streptophyta</taxon>
        <taxon>Embryophyta</taxon>
        <taxon>Tracheophyta</taxon>
        <taxon>Spermatophyta</taxon>
        <taxon>Magnoliopsida</taxon>
        <taxon>eudicotyledons</taxon>
        <taxon>Gunneridae</taxon>
        <taxon>Pentapetalae</taxon>
        <taxon>rosids</taxon>
        <taxon>malvids</taxon>
        <taxon>Malvales</taxon>
        <taxon>Malvaceae</taxon>
        <taxon>Malvoideae</taxon>
        <taxon>Gossypium</taxon>
    </lineage>
</organism>
<dbReference type="PANTHER" id="PTHR47266">
    <property type="entry name" value="ENDONUCLEASE-RELATED"/>
    <property type="match status" value="1"/>
</dbReference>
<dbReference type="Gene3D" id="3.30.420.10">
    <property type="entry name" value="Ribonuclease H-like superfamily/Ribonuclease H"/>
    <property type="match status" value="1"/>
</dbReference>
<name>A0A5B6X0H6_9ROSI</name>